<sequence length="71" mass="8268">MIMDKTVELKIWARPDFISALTNVSEKVIKSLEILQEFWETPYPLPKLDIFALPNYQATRPADSWGVLLFK</sequence>
<dbReference type="EMBL" id="JANEYF010001753">
    <property type="protein sequence ID" value="KAJ8958079.1"/>
    <property type="molecule type" value="Genomic_DNA"/>
</dbReference>
<dbReference type="AlphaFoldDB" id="A0AAV8Z339"/>
<dbReference type="SUPFAM" id="SSF55486">
    <property type="entry name" value="Metalloproteases ('zincins'), catalytic domain"/>
    <property type="match status" value="1"/>
</dbReference>
<reference evidence="1" key="1">
    <citation type="journal article" date="2023" name="Insect Mol. Biol.">
        <title>Genome sequencing provides insights into the evolution of gene families encoding plant cell wall-degrading enzymes in longhorned beetles.</title>
        <authorList>
            <person name="Shin N.R."/>
            <person name="Okamura Y."/>
            <person name="Kirsch R."/>
            <person name="Pauchet Y."/>
        </authorList>
    </citation>
    <scope>NUCLEOTIDE SEQUENCE</scope>
    <source>
        <strain evidence="1">RBIC_L_NR</strain>
    </source>
</reference>
<dbReference type="Gene3D" id="3.30.2010.30">
    <property type="match status" value="1"/>
</dbReference>
<evidence type="ECO:0000313" key="1">
    <source>
        <dbReference type="EMBL" id="KAJ8958079.1"/>
    </source>
</evidence>
<evidence type="ECO:0000313" key="2">
    <source>
        <dbReference type="Proteomes" id="UP001162156"/>
    </source>
</evidence>
<proteinExistence type="predicted"/>
<dbReference type="Proteomes" id="UP001162156">
    <property type="component" value="Unassembled WGS sequence"/>
</dbReference>
<protein>
    <submittedName>
        <fullName evidence="1">Uncharacterized protein</fullName>
    </submittedName>
</protein>
<organism evidence="1 2">
    <name type="scientific">Rhamnusium bicolor</name>
    <dbReference type="NCBI Taxonomy" id="1586634"/>
    <lineage>
        <taxon>Eukaryota</taxon>
        <taxon>Metazoa</taxon>
        <taxon>Ecdysozoa</taxon>
        <taxon>Arthropoda</taxon>
        <taxon>Hexapoda</taxon>
        <taxon>Insecta</taxon>
        <taxon>Pterygota</taxon>
        <taxon>Neoptera</taxon>
        <taxon>Endopterygota</taxon>
        <taxon>Coleoptera</taxon>
        <taxon>Polyphaga</taxon>
        <taxon>Cucujiformia</taxon>
        <taxon>Chrysomeloidea</taxon>
        <taxon>Cerambycidae</taxon>
        <taxon>Lepturinae</taxon>
        <taxon>Rhagiini</taxon>
        <taxon>Rhamnusium</taxon>
    </lineage>
</organism>
<accession>A0AAV8Z339</accession>
<comment type="caution">
    <text evidence="1">The sequence shown here is derived from an EMBL/GenBank/DDBJ whole genome shotgun (WGS) entry which is preliminary data.</text>
</comment>
<keyword evidence="2" id="KW-1185">Reference proteome</keyword>
<gene>
    <name evidence="1" type="ORF">NQ314_006464</name>
</gene>
<name>A0AAV8Z339_9CUCU</name>